<evidence type="ECO:0000259" key="2">
    <source>
        <dbReference type="Pfam" id="PF00561"/>
    </source>
</evidence>
<reference evidence="3 4" key="1">
    <citation type="submission" date="2023-08" db="EMBL/GenBank/DDBJ databases">
        <authorList>
            <person name="Girao M."/>
            <person name="Carvalho M.F."/>
        </authorList>
    </citation>
    <scope>NUCLEOTIDE SEQUENCE [LARGE SCALE GENOMIC DNA]</scope>
    <source>
        <strain evidence="3 4">CC-R104</strain>
    </source>
</reference>
<dbReference type="PANTHER" id="PTHR43798:SF31">
    <property type="entry name" value="AB HYDROLASE SUPERFAMILY PROTEIN YCLE"/>
    <property type="match status" value="1"/>
</dbReference>
<proteinExistence type="predicted"/>
<dbReference type="EMBL" id="JAUZMZ010000132">
    <property type="protein sequence ID" value="MEE2034264.1"/>
    <property type="molecule type" value="Genomic_DNA"/>
</dbReference>
<dbReference type="PRINTS" id="PR00111">
    <property type="entry name" value="ABHYDROLASE"/>
</dbReference>
<dbReference type="PANTHER" id="PTHR43798">
    <property type="entry name" value="MONOACYLGLYCEROL LIPASE"/>
    <property type="match status" value="1"/>
</dbReference>
<dbReference type="SUPFAM" id="SSF53474">
    <property type="entry name" value="alpha/beta-Hydrolases"/>
    <property type="match status" value="1"/>
</dbReference>
<evidence type="ECO:0000256" key="1">
    <source>
        <dbReference type="ARBA" id="ARBA00022801"/>
    </source>
</evidence>
<feature type="domain" description="AB hydrolase-1" evidence="2">
    <location>
        <begin position="12"/>
        <end position="237"/>
    </location>
</feature>
<dbReference type="RefSeq" id="WP_330153638.1">
    <property type="nucleotide sequence ID" value="NZ_JAUZMZ010000132.1"/>
</dbReference>
<dbReference type="Proteomes" id="UP001331936">
    <property type="component" value="Unassembled WGS sequence"/>
</dbReference>
<gene>
    <name evidence="3" type="ORF">Q8814_19455</name>
</gene>
<organism evidence="3 4">
    <name type="scientific">Rhodococcus chondri</name>
    <dbReference type="NCBI Taxonomy" id="3065941"/>
    <lineage>
        <taxon>Bacteria</taxon>
        <taxon>Bacillati</taxon>
        <taxon>Actinomycetota</taxon>
        <taxon>Actinomycetes</taxon>
        <taxon>Mycobacteriales</taxon>
        <taxon>Nocardiaceae</taxon>
        <taxon>Rhodococcus</taxon>
    </lineage>
</organism>
<keyword evidence="1 3" id="KW-0378">Hydrolase</keyword>
<dbReference type="Pfam" id="PF00561">
    <property type="entry name" value="Abhydrolase_1"/>
    <property type="match status" value="1"/>
</dbReference>
<evidence type="ECO:0000313" key="4">
    <source>
        <dbReference type="Proteomes" id="UP001331936"/>
    </source>
</evidence>
<keyword evidence="4" id="KW-1185">Reference proteome</keyword>
<comment type="caution">
    <text evidence="3">The sequence shown here is derived from an EMBL/GenBank/DDBJ whole genome shotgun (WGS) entry which is preliminary data.</text>
</comment>
<accession>A0ABU7JW63</accession>
<dbReference type="GO" id="GO:0016787">
    <property type="term" value="F:hydrolase activity"/>
    <property type="evidence" value="ECO:0007669"/>
    <property type="project" value="UniProtKB-KW"/>
</dbReference>
<evidence type="ECO:0000313" key="3">
    <source>
        <dbReference type="EMBL" id="MEE2034264.1"/>
    </source>
</evidence>
<dbReference type="InterPro" id="IPR000073">
    <property type="entry name" value="AB_hydrolase_1"/>
</dbReference>
<dbReference type="Gene3D" id="3.40.50.1820">
    <property type="entry name" value="alpha/beta hydrolase"/>
    <property type="match status" value="1"/>
</dbReference>
<dbReference type="InterPro" id="IPR029058">
    <property type="entry name" value="AB_hydrolase_fold"/>
</dbReference>
<sequence length="260" mass="27219">MTHVVEYGTGAAVLMLHGIGGSSDSFAPQFAGLSDSLRVMAWDAPGYARSSDPGREMDLDGYADAAAAVIRDRCGDDGAHVLGMSWGGVIATRLALRHPELVRSLILGSSTVGSGTCKDSADTMRSRVADLAQSGSQDFADRRAPRLLSDNAPGELTHRATAIMAEAVRLPGYRWAAESMAATDHTGDLPKIDVPTLVLCGDSDAVTGIPASQALAGGIPGAVLVTVRGAGHLANQERPDTFNAWTESFVQITERLHNHS</sequence>
<protein>
    <submittedName>
        <fullName evidence="3">Alpha/beta hydrolase</fullName>
    </submittedName>
</protein>
<name>A0ABU7JW63_9NOCA</name>
<dbReference type="InterPro" id="IPR050266">
    <property type="entry name" value="AB_hydrolase_sf"/>
</dbReference>